<organism evidence="1 2">
    <name type="scientific">Malonomonas rubra DSM 5091</name>
    <dbReference type="NCBI Taxonomy" id="1122189"/>
    <lineage>
        <taxon>Bacteria</taxon>
        <taxon>Pseudomonadati</taxon>
        <taxon>Thermodesulfobacteriota</taxon>
        <taxon>Desulfuromonadia</taxon>
        <taxon>Desulfuromonadales</taxon>
        <taxon>Geopsychrobacteraceae</taxon>
        <taxon>Malonomonas</taxon>
    </lineage>
</organism>
<evidence type="ECO:0000313" key="2">
    <source>
        <dbReference type="Proteomes" id="UP000184171"/>
    </source>
</evidence>
<dbReference type="OrthoDB" id="5405861at2"/>
<reference evidence="1 2" key="1">
    <citation type="submission" date="2016-11" db="EMBL/GenBank/DDBJ databases">
        <authorList>
            <person name="Jaros S."/>
            <person name="Januszkiewicz K."/>
            <person name="Wedrychowicz H."/>
        </authorList>
    </citation>
    <scope>NUCLEOTIDE SEQUENCE [LARGE SCALE GENOMIC DNA]</scope>
    <source>
        <strain evidence="1 2">DSM 5091</strain>
    </source>
</reference>
<evidence type="ECO:0000313" key="1">
    <source>
        <dbReference type="EMBL" id="SHI59866.1"/>
    </source>
</evidence>
<dbReference type="AlphaFoldDB" id="A0A1M6CFV0"/>
<dbReference type="EMBL" id="FQZT01000001">
    <property type="protein sequence ID" value="SHI59866.1"/>
    <property type="molecule type" value="Genomic_DNA"/>
</dbReference>
<dbReference type="RefSeq" id="WP_072905205.1">
    <property type="nucleotide sequence ID" value="NZ_FQZT01000001.1"/>
</dbReference>
<gene>
    <name evidence="1" type="ORF">SAMN02745165_00515</name>
</gene>
<protein>
    <submittedName>
        <fullName evidence="1">Uncharacterized protein</fullName>
    </submittedName>
</protein>
<dbReference type="Proteomes" id="UP000184171">
    <property type="component" value="Unassembled WGS sequence"/>
</dbReference>
<sequence length="66" mass="7345">MEAHSHNIAVPCRCGGQAKIFGPCEFAPSSHWGVYCSKNDCDKMASADSMEEAIEIWNEEQAIEFH</sequence>
<keyword evidence="2" id="KW-1185">Reference proteome</keyword>
<accession>A0A1M6CFV0</accession>
<proteinExistence type="predicted"/>
<name>A0A1M6CFV0_MALRU</name>